<organism evidence="2 3">
    <name type="scientific">Sphingobacterium allocomposti</name>
    <dbReference type="NCBI Taxonomy" id="415956"/>
    <lineage>
        <taxon>Bacteria</taxon>
        <taxon>Pseudomonadati</taxon>
        <taxon>Bacteroidota</taxon>
        <taxon>Sphingobacteriia</taxon>
        <taxon>Sphingobacteriales</taxon>
        <taxon>Sphingobacteriaceae</taxon>
        <taxon>Sphingobacterium</taxon>
    </lineage>
</organism>
<accession>A0A5S5DRD9</accession>
<dbReference type="GO" id="GO:0046052">
    <property type="term" value="P:UTP catabolic process"/>
    <property type="evidence" value="ECO:0007669"/>
    <property type="project" value="TreeGrafter"/>
</dbReference>
<dbReference type="InterPro" id="IPR048015">
    <property type="entry name" value="NTP-PPase_MazG-like_N"/>
</dbReference>
<dbReference type="Gene3D" id="1.10.287.1080">
    <property type="entry name" value="MazG-like"/>
    <property type="match status" value="2"/>
</dbReference>
<evidence type="ECO:0000313" key="2">
    <source>
        <dbReference type="EMBL" id="TYP97209.1"/>
    </source>
</evidence>
<dbReference type="Proteomes" id="UP000325105">
    <property type="component" value="Unassembled WGS sequence"/>
</dbReference>
<reference evidence="2 3" key="1">
    <citation type="submission" date="2019-07" db="EMBL/GenBank/DDBJ databases">
        <title>Genomic Encyclopedia of Archaeal and Bacterial Type Strains, Phase II (KMG-II): from individual species to whole genera.</title>
        <authorList>
            <person name="Goeker M."/>
        </authorList>
    </citation>
    <scope>NUCLEOTIDE SEQUENCE [LARGE SCALE GENOMIC DNA]</scope>
    <source>
        <strain evidence="2 3">DSM 18850</strain>
    </source>
</reference>
<dbReference type="GO" id="GO:0047429">
    <property type="term" value="F:nucleoside triphosphate diphosphatase activity"/>
    <property type="evidence" value="ECO:0007669"/>
    <property type="project" value="TreeGrafter"/>
</dbReference>
<evidence type="ECO:0000313" key="3">
    <source>
        <dbReference type="Proteomes" id="UP000325105"/>
    </source>
</evidence>
<proteinExistence type="predicted"/>
<dbReference type="SUPFAM" id="SSF101386">
    <property type="entry name" value="all-alpha NTP pyrophosphatases"/>
    <property type="match status" value="1"/>
</dbReference>
<dbReference type="Pfam" id="PF03819">
    <property type="entry name" value="MazG"/>
    <property type="match status" value="1"/>
</dbReference>
<dbReference type="GO" id="GO:0046061">
    <property type="term" value="P:dATP catabolic process"/>
    <property type="evidence" value="ECO:0007669"/>
    <property type="project" value="TreeGrafter"/>
</dbReference>
<protein>
    <submittedName>
        <fullName evidence="2">MazG family protein</fullName>
    </submittedName>
</protein>
<dbReference type="GO" id="GO:0006203">
    <property type="term" value="P:dGTP catabolic process"/>
    <property type="evidence" value="ECO:0007669"/>
    <property type="project" value="TreeGrafter"/>
</dbReference>
<dbReference type="EMBL" id="VNHX01000003">
    <property type="protein sequence ID" value="TYP97209.1"/>
    <property type="molecule type" value="Genomic_DNA"/>
</dbReference>
<dbReference type="CDD" id="cd11528">
    <property type="entry name" value="NTP-PPase_MazG_Nterm"/>
    <property type="match status" value="1"/>
</dbReference>
<gene>
    <name evidence="2" type="ORF">BC792_103135</name>
</gene>
<dbReference type="InterPro" id="IPR011551">
    <property type="entry name" value="NTP_PyrPHydrolase_MazG"/>
</dbReference>
<evidence type="ECO:0000259" key="1">
    <source>
        <dbReference type="Pfam" id="PF03819"/>
    </source>
</evidence>
<dbReference type="FunFam" id="1.10.287.1080:FF:000001">
    <property type="entry name" value="Nucleoside triphosphate pyrophosphohydrolase"/>
    <property type="match status" value="1"/>
</dbReference>
<dbReference type="PANTHER" id="PTHR30522">
    <property type="entry name" value="NUCLEOSIDE TRIPHOSPHATE PYROPHOSPHOHYDROLASE"/>
    <property type="match status" value="1"/>
</dbReference>
<dbReference type="GO" id="GO:0046076">
    <property type="term" value="P:dTTP catabolic process"/>
    <property type="evidence" value="ECO:0007669"/>
    <property type="project" value="TreeGrafter"/>
</dbReference>
<sequence length="176" mass="20331">MGHEAPQPQNTPAMAFERLLSILNTLRAECPWDRKQTFESLRHLTIEEMYELTDALLENDYDEIKKELGDVMMHLVFYAKIADEQQQFTITDVLNAVCDKLINRHPHIYGDTTVNSDDDVKNNWEAIKLKEGNSSVLSGVPKGLPALIKAYRVQDKVRGVGFDWKDKRQVWQKVEE</sequence>
<dbReference type="GO" id="GO:0046081">
    <property type="term" value="P:dUTP catabolic process"/>
    <property type="evidence" value="ECO:0007669"/>
    <property type="project" value="TreeGrafter"/>
</dbReference>
<dbReference type="GO" id="GO:0006950">
    <property type="term" value="P:response to stress"/>
    <property type="evidence" value="ECO:0007669"/>
    <property type="project" value="UniProtKB-ARBA"/>
</dbReference>
<name>A0A5S5DRD9_9SPHI</name>
<keyword evidence="3" id="KW-1185">Reference proteome</keyword>
<comment type="caution">
    <text evidence="2">The sequence shown here is derived from an EMBL/GenBank/DDBJ whole genome shotgun (WGS) entry which is preliminary data.</text>
</comment>
<dbReference type="AlphaFoldDB" id="A0A5S5DRD9"/>
<dbReference type="GO" id="GO:0046047">
    <property type="term" value="P:TTP catabolic process"/>
    <property type="evidence" value="ECO:0007669"/>
    <property type="project" value="TreeGrafter"/>
</dbReference>
<feature type="domain" description="NTP pyrophosphohydrolase MazG-like" evidence="1">
    <location>
        <begin position="36"/>
        <end position="108"/>
    </location>
</feature>
<dbReference type="NCBIfam" id="NF007113">
    <property type="entry name" value="PRK09562.1"/>
    <property type="match status" value="1"/>
</dbReference>
<dbReference type="InterPro" id="IPR004518">
    <property type="entry name" value="MazG-like_dom"/>
</dbReference>
<dbReference type="NCBIfam" id="TIGR00444">
    <property type="entry name" value="mazG"/>
    <property type="match status" value="1"/>
</dbReference>
<dbReference type="PANTHER" id="PTHR30522:SF0">
    <property type="entry name" value="NUCLEOSIDE TRIPHOSPHATE PYROPHOSPHOHYDROLASE"/>
    <property type="match status" value="1"/>
</dbReference>